<dbReference type="Gene3D" id="3.50.30.60">
    <property type="entry name" value="LD-carboxypeptidase A C-terminal domain-like"/>
    <property type="match status" value="1"/>
</dbReference>
<dbReference type="Pfam" id="PF17676">
    <property type="entry name" value="Peptidase_S66C"/>
    <property type="match status" value="1"/>
</dbReference>
<name>A0ABN0VRX8_9ACTN</name>
<comment type="similarity">
    <text evidence="1">Belongs to the peptidase S66 family.</text>
</comment>
<keyword evidence="2" id="KW-0378">Hydrolase</keyword>
<evidence type="ECO:0000259" key="4">
    <source>
        <dbReference type="Pfam" id="PF02016"/>
    </source>
</evidence>
<evidence type="ECO:0000313" key="6">
    <source>
        <dbReference type="EMBL" id="GAA0315809.1"/>
    </source>
</evidence>
<evidence type="ECO:0000259" key="5">
    <source>
        <dbReference type="Pfam" id="PF17676"/>
    </source>
</evidence>
<keyword evidence="7" id="KW-1185">Reference proteome</keyword>
<sequence length="342" mass="36635">MPIRYPRPLRPGDRIGVTSPSSGVAEAMRPRLDVAVRDLEDRGYEVVVGRCMDGAGHISAPAADRAAELTSMLTDPGIRAVVPPWGGETAIDLLPLLDWARLREAEPTWIVGYSDMSTLLTPLTLLTGTATVHGTNLMDTPYRVPEGLRSWLDIAEAPQEHGFTQTPPGRHRAPGFDDFAAFPGIREHTLDRAGTWTRLDGSGDVIAEGRLIGGCVETLCNLTGTPYLDVAAFADAEAPDGLLVYVEAGGDDAFTICRNLHGMRLAGFFDRANAVLVGRTYAPDNRSLSQHEAVLDALGPLGVPVIADVECGHVAPYLPLVNGAHGRVVHTPGRSELTQTLR</sequence>
<dbReference type="PIRSF" id="PIRSF028757">
    <property type="entry name" value="LD-carboxypeptidase"/>
    <property type="match status" value="1"/>
</dbReference>
<feature type="domain" description="LD-carboxypeptidase N-terminal" evidence="4">
    <location>
        <begin position="15"/>
        <end position="134"/>
    </location>
</feature>
<evidence type="ECO:0000313" key="7">
    <source>
        <dbReference type="Proteomes" id="UP001501867"/>
    </source>
</evidence>
<feature type="region of interest" description="Disordered" evidence="3">
    <location>
        <begin position="1"/>
        <end position="22"/>
    </location>
</feature>
<dbReference type="Pfam" id="PF02016">
    <property type="entry name" value="Peptidase_S66"/>
    <property type="match status" value="1"/>
</dbReference>
<organism evidence="6 7">
    <name type="scientific">Streptomyces polychromogenes</name>
    <dbReference type="NCBI Taxonomy" id="67342"/>
    <lineage>
        <taxon>Bacteria</taxon>
        <taxon>Bacillati</taxon>
        <taxon>Actinomycetota</taxon>
        <taxon>Actinomycetes</taxon>
        <taxon>Kitasatosporales</taxon>
        <taxon>Streptomycetaceae</taxon>
        <taxon>Streptomyces</taxon>
    </lineage>
</organism>
<dbReference type="InterPro" id="IPR027478">
    <property type="entry name" value="LdcA_N"/>
</dbReference>
<accession>A0ABN0VRX8</accession>
<dbReference type="InterPro" id="IPR003507">
    <property type="entry name" value="S66_fam"/>
</dbReference>
<comment type="caution">
    <text evidence="6">The sequence shown here is derived from an EMBL/GenBank/DDBJ whole genome shotgun (WGS) entry which is preliminary data.</text>
</comment>
<reference evidence="6 7" key="1">
    <citation type="journal article" date="2019" name="Int. J. Syst. Evol. Microbiol.">
        <title>The Global Catalogue of Microorganisms (GCM) 10K type strain sequencing project: providing services to taxonomists for standard genome sequencing and annotation.</title>
        <authorList>
            <consortium name="The Broad Institute Genomics Platform"/>
            <consortium name="The Broad Institute Genome Sequencing Center for Infectious Disease"/>
            <person name="Wu L."/>
            <person name="Ma J."/>
        </authorList>
    </citation>
    <scope>NUCLEOTIDE SEQUENCE [LARGE SCALE GENOMIC DNA]</scope>
    <source>
        <strain evidence="6 7">JCM 4505</strain>
    </source>
</reference>
<dbReference type="Proteomes" id="UP001501867">
    <property type="component" value="Unassembled WGS sequence"/>
</dbReference>
<evidence type="ECO:0000256" key="2">
    <source>
        <dbReference type="ARBA" id="ARBA00022801"/>
    </source>
</evidence>
<dbReference type="PANTHER" id="PTHR30237">
    <property type="entry name" value="MURAMOYLTETRAPEPTIDE CARBOXYPEPTIDASE"/>
    <property type="match status" value="1"/>
</dbReference>
<gene>
    <name evidence="6" type="ORF">GCM10010302_63630</name>
</gene>
<dbReference type="SUPFAM" id="SSF141986">
    <property type="entry name" value="LD-carboxypeptidase A C-terminal domain-like"/>
    <property type="match status" value="1"/>
</dbReference>
<protein>
    <submittedName>
        <fullName evidence="6">LD-carboxypeptidase</fullName>
    </submittedName>
</protein>
<dbReference type="InterPro" id="IPR040921">
    <property type="entry name" value="Peptidase_S66C"/>
</dbReference>
<feature type="domain" description="LD-carboxypeptidase C-terminal" evidence="5">
    <location>
        <begin position="208"/>
        <end position="327"/>
    </location>
</feature>
<dbReference type="InterPro" id="IPR027461">
    <property type="entry name" value="Carboxypeptidase_A_C_sf"/>
</dbReference>
<dbReference type="Gene3D" id="3.40.50.10740">
    <property type="entry name" value="Class I glutamine amidotransferase-like"/>
    <property type="match status" value="1"/>
</dbReference>
<dbReference type="InterPro" id="IPR040449">
    <property type="entry name" value="Peptidase_S66_N"/>
</dbReference>
<dbReference type="CDD" id="cd07062">
    <property type="entry name" value="Peptidase_S66_mccF_like"/>
    <property type="match status" value="1"/>
</dbReference>
<dbReference type="PANTHER" id="PTHR30237:SF5">
    <property type="entry name" value="CARBOXYPEPTIDASE VC_A0337-RELATED"/>
    <property type="match status" value="1"/>
</dbReference>
<dbReference type="SUPFAM" id="SSF52317">
    <property type="entry name" value="Class I glutamine amidotransferase-like"/>
    <property type="match status" value="1"/>
</dbReference>
<dbReference type="RefSeq" id="WP_344166892.1">
    <property type="nucleotide sequence ID" value="NZ_BAAABV010000028.1"/>
</dbReference>
<dbReference type="InterPro" id="IPR029062">
    <property type="entry name" value="Class_I_gatase-like"/>
</dbReference>
<evidence type="ECO:0000256" key="3">
    <source>
        <dbReference type="SAM" id="MobiDB-lite"/>
    </source>
</evidence>
<dbReference type="EMBL" id="BAAABV010000028">
    <property type="protein sequence ID" value="GAA0315809.1"/>
    <property type="molecule type" value="Genomic_DNA"/>
</dbReference>
<evidence type="ECO:0000256" key="1">
    <source>
        <dbReference type="ARBA" id="ARBA00010233"/>
    </source>
</evidence>
<proteinExistence type="inferred from homology"/>